<dbReference type="Gene3D" id="3.40.50.2020">
    <property type="match status" value="1"/>
</dbReference>
<dbReference type="HOGENOM" id="CLU_083583_0_0_2"/>
<dbReference type="InterPro" id="IPR029057">
    <property type="entry name" value="PRTase-like"/>
</dbReference>
<dbReference type="InterPro" id="IPR000836">
    <property type="entry name" value="PRTase_dom"/>
</dbReference>
<keyword evidence="1" id="KW-0328">Glycosyltransferase</keyword>
<reference evidence="1 2" key="1">
    <citation type="journal article" date="2013" name="Genome Announc.">
        <title>Complete Genome Sequence of the Thermophilic and Facultatively Chemolithoautotrophic Sulfate Reducer Archaeoglobus sulfaticallidus Strain PM70-1T.</title>
        <authorList>
            <person name="Stokke R."/>
            <person name="Hocking W.P."/>
            <person name="Steinsbu B.O."/>
            <person name="Steen I.H."/>
        </authorList>
    </citation>
    <scope>NUCLEOTIDE SEQUENCE [LARGE SCALE GENOMIC DNA]</scope>
    <source>
        <strain evidence="1">PM70-1</strain>
    </source>
</reference>
<proteinExistence type="predicted"/>
<accession>N0BKB6</accession>
<dbReference type="KEGG" id="ast:Asulf_00580"/>
<dbReference type="SUPFAM" id="SSF53271">
    <property type="entry name" value="PRTase-like"/>
    <property type="match status" value="1"/>
</dbReference>
<dbReference type="AlphaFoldDB" id="N0BKB6"/>
<dbReference type="RefSeq" id="WP_015590199.1">
    <property type="nucleotide sequence ID" value="NC_021169.1"/>
</dbReference>
<dbReference type="Proteomes" id="UP000013307">
    <property type="component" value="Chromosome"/>
</dbReference>
<keyword evidence="1" id="KW-0808">Transferase</keyword>
<dbReference type="STRING" id="387631.Asulf_00580"/>
<sequence length="218" mass="24648">MIRHDKKLYNRFHVFKDREDAGKKLASFIPDFDVVIAIPAGGVPIAVEVARVKKMPLRVLPVSKILLPYTTEAGFGAISMFGDVEINERLASGLDEETIRLQIEKTKEKIERRLKIIPEKFLKYESANSAAIVDDGLASGFTMITAIKAAKRFYREIYVVVPTASTSAVDLVEKKCDGVFVLNLRDIYPYAVADAYEEWHDVSEEEMLECLRNFDPQD</sequence>
<evidence type="ECO:0000313" key="1">
    <source>
        <dbReference type="EMBL" id="AGK60600.1"/>
    </source>
</evidence>
<dbReference type="eggNOG" id="arCOG00041">
    <property type="taxonomic scope" value="Archaea"/>
</dbReference>
<dbReference type="CDD" id="cd06223">
    <property type="entry name" value="PRTases_typeI"/>
    <property type="match status" value="1"/>
</dbReference>
<dbReference type="OrthoDB" id="56536at2157"/>
<dbReference type="Gene3D" id="3.30.1310.20">
    <property type="entry name" value="PRTase-like"/>
    <property type="match status" value="1"/>
</dbReference>
<evidence type="ECO:0000313" key="2">
    <source>
        <dbReference type="Proteomes" id="UP000013307"/>
    </source>
</evidence>
<protein>
    <submittedName>
        <fullName evidence="1">Putative phosphoribosyltransferase</fullName>
    </submittedName>
</protein>
<dbReference type="GO" id="GO:0016757">
    <property type="term" value="F:glycosyltransferase activity"/>
    <property type="evidence" value="ECO:0007669"/>
    <property type="project" value="UniProtKB-KW"/>
</dbReference>
<organism evidence="1 2">
    <name type="scientific">Archaeoglobus sulfaticallidus PM70-1</name>
    <dbReference type="NCBI Taxonomy" id="387631"/>
    <lineage>
        <taxon>Archaea</taxon>
        <taxon>Methanobacteriati</taxon>
        <taxon>Methanobacteriota</taxon>
        <taxon>Archaeoglobi</taxon>
        <taxon>Archaeoglobales</taxon>
        <taxon>Archaeoglobaceae</taxon>
        <taxon>Archaeoglobus</taxon>
    </lineage>
</organism>
<name>N0BKB6_9EURY</name>
<gene>
    <name evidence="1" type="ORF">Asulf_00580</name>
</gene>
<dbReference type="EMBL" id="CP005290">
    <property type="protein sequence ID" value="AGK60600.1"/>
    <property type="molecule type" value="Genomic_DNA"/>
</dbReference>
<keyword evidence="2" id="KW-1185">Reference proteome</keyword>
<dbReference type="GeneID" id="15392223"/>